<dbReference type="Pfam" id="PF08003">
    <property type="entry name" value="Methyltransf_9"/>
    <property type="match status" value="1"/>
</dbReference>
<protein>
    <submittedName>
        <fullName evidence="1">TIGR04290 family methyltransferase</fullName>
    </submittedName>
</protein>
<dbReference type="OrthoDB" id="9765084at2"/>
<proteinExistence type="predicted"/>
<dbReference type="InterPro" id="IPR029063">
    <property type="entry name" value="SAM-dependent_MTases_sf"/>
</dbReference>
<evidence type="ECO:0000313" key="1">
    <source>
        <dbReference type="EMBL" id="RAI41549.1"/>
    </source>
</evidence>
<name>A0A327KRT0_9BRAD</name>
<dbReference type="GO" id="GO:0032259">
    <property type="term" value="P:methylation"/>
    <property type="evidence" value="ECO:0007669"/>
    <property type="project" value="UniProtKB-KW"/>
</dbReference>
<keyword evidence="2" id="KW-1185">Reference proteome</keyword>
<comment type="caution">
    <text evidence="1">The sequence shown here is derived from an EMBL/GenBank/DDBJ whole genome shotgun (WGS) entry which is preliminary data.</text>
</comment>
<gene>
    <name evidence="1" type="ORF">CH338_02855</name>
</gene>
<dbReference type="GO" id="GO:0008168">
    <property type="term" value="F:methyltransferase activity"/>
    <property type="evidence" value="ECO:0007669"/>
    <property type="project" value="UniProtKB-KW"/>
</dbReference>
<dbReference type="SUPFAM" id="SSF53335">
    <property type="entry name" value="S-adenosyl-L-methionine-dependent methyltransferases"/>
    <property type="match status" value="1"/>
</dbReference>
<sequence>MRSAAPRLSRDDIAARARALGPWFHNLDLHGVRTAPDHFLGDYPAVKWRNFAPAVPADLGGKSVLDIGCNGGFYSIEMKRRGAARVLGIDSDEDYLAQARFAAEVLDADIEFRRLSVYEVGAIGETFDLVIFMGVLYHLRHPLLALDLIRTHVARDLLLFQSMQRGSDDVLAPAADYDFWQADQFDEPGWPKLHFIENRYAGDPTNWWVPNRACVEAMLRSAGFAITAHPEPEVYLCRCATPDAGAVAHLPHLAARMPS</sequence>
<reference evidence="1 2" key="1">
    <citation type="submission" date="2017-07" db="EMBL/GenBank/DDBJ databases">
        <title>Draft Genome Sequences of Select Purple Nonsulfur Bacteria.</title>
        <authorList>
            <person name="Lasarre B."/>
            <person name="Mckinlay J.B."/>
        </authorList>
    </citation>
    <scope>NUCLEOTIDE SEQUENCE [LARGE SCALE GENOMIC DNA]</scope>
    <source>
        <strain evidence="1 2">DSM 11907</strain>
    </source>
</reference>
<dbReference type="PANTHER" id="PTHR43861">
    <property type="entry name" value="TRANS-ACONITATE 2-METHYLTRANSFERASE-RELATED"/>
    <property type="match status" value="1"/>
</dbReference>
<dbReference type="InterPro" id="IPR027554">
    <property type="entry name" value="Meth_Rta_06860"/>
</dbReference>
<dbReference type="CDD" id="cd02440">
    <property type="entry name" value="AdoMet_MTases"/>
    <property type="match status" value="1"/>
</dbReference>
<accession>A0A327KRT0</accession>
<dbReference type="Gene3D" id="3.40.50.150">
    <property type="entry name" value="Vaccinia Virus protein VP39"/>
    <property type="match status" value="1"/>
</dbReference>
<dbReference type="InterPro" id="IPR027555">
    <property type="entry name" value="Mo5U34_MeTrfas-like"/>
</dbReference>
<evidence type="ECO:0000313" key="2">
    <source>
        <dbReference type="Proteomes" id="UP000248863"/>
    </source>
</evidence>
<keyword evidence="1" id="KW-0489">Methyltransferase</keyword>
<dbReference type="AlphaFoldDB" id="A0A327KRT0"/>
<dbReference type="NCBIfam" id="TIGR04290">
    <property type="entry name" value="meth_Rta_06860"/>
    <property type="match status" value="1"/>
</dbReference>
<organism evidence="1 2">
    <name type="scientific">Rhodoplanes elegans</name>
    <dbReference type="NCBI Taxonomy" id="29408"/>
    <lineage>
        <taxon>Bacteria</taxon>
        <taxon>Pseudomonadati</taxon>
        <taxon>Pseudomonadota</taxon>
        <taxon>Alphaproteobacteria</taxon>
        <taxon>Hyphomicrobiales</taxon>
        <taxon>Nitrobacteraceae</taxon>
        <taxon>Rhodoplanes</taxon>
    </lineage>
</organism>
<keyword evidence="1" id="KW-0808">Transferase</keyword>
<dbReference type="EMBL" id="NPEU01000015">
    <property type="protein sequence ID" value="RAI41549.1"/>
    <property type="molecule type" value="Genomic_DNA"/>
</dbReference>
<dbReference type="Proteomes" id="UP000248863">
    <property type="component" value="Unassembled WGS sequence"/>
</dbReference>